<dbReference type="Gene3D" id="2.60.40.710">
    <property type="entry name" value="Endoglucanase-like"/>
    <property type="match status" value="2"/>
</dbReference>
<dbReference type="Proteomes" id="UP000198521">
    <property type="component" value="Unassembled WGS sequence"/>
</dbReference>
<keyword evidence="8" id="KW-1133">Transmembrane helix</keyword>
<dbReference type="SUPFAM" id="SSF49384">
    <property type="entry name" value="Carbohydrate-binding domain"/>
    <property type="match status" value="2"/>
</dbReference>
<dbReference type="InterPro" id="IPR008965">
    <property type="entry name" value="CBM2/CBM3_carb-bd_dom_sf"/>
</dbReference>
<dbReference type="InterPro" id="IPR001547">
    <property type="entry name" value="Glyco_hydro_5"/>
</dbReference>
<evidence type="ECO:0000259" key="10">
    <source>
        <dbReference type="PROSITE" id="PS51172"/>
    </source>
</evidence>
<evidence type="ECO:0000256" key="4">
    <source>
        <dbReference type="ARBA" id="ARBA00022525"/>
    </source>
</evidence>
<dbReference type="Gene3D" id="2.60.40.10">
    <property type="entry name" value="Immunoglobulins"/>
    <property type="match status" value="4"/>
</dbReference>
<dbReference type="Pfam" id="PF26410">
    <property type="entry name" value="GH5_mannosidase"/>
    <property type="match status" value="1"/>
</dbReference>
<dbReference type="PROSITE" id="PS50093">
    <property type="entry name" value="PKD"/>
    <property type="match status" value="3"/>
</dbReference>
<keyword evidence="8" id="KW-0472">Membrane</keyword>
<dbReference type="GO" id="GO:0008810">
    <property type="term" value="F:cellulase activity"/>
    <property type="evidence" value="ECO:0007669"/>
    <property type="project" value="UniProtKB-EC"/>
</dbReference>
<reference evidence="11 12" key="1">
    <citation type="submission" date="2016-10" db="EMBL/GenBank/DDBJ databases">
        <authorList>
            <person name="de Groot N.N."/>
        </authorList>
    </citation>
    <scope>NUCLEOTIDE SEQUENCE [LARGE SCALE GENOMIC DNA]</scope>
    <source>
        <strain evidence="11 12">DSM 25232</strain>
    </source>
</reference>
<dbReference type="OrthoDB" id="9801493at2"/>
<keyword evidence="7" id="KW-0326">Glycosidase</keyword>
<evidence type="ECO:0000256" key="2">
    <source>
        <dbReference type="ARBA" id="ARBA00001678"/>
    </source>
</evidence>
<feature type="domain" description="PKD" evidence="9">
    <location>
        <begin position="664"/>
        <end position="750"/>
    </location>
</feature>
<evidence type="ECO:0000259" key="9">
    <source>
        <dbReference type="PROSITE" id="PS50093"/>
    </source>
</evidence>
<dbReference type="Pfam" id="PF00942">
    <property type="entry name" value="CBM_3"/>
    <property type="match status" value="2"/>
</dbReference>
<dbReference type="AlphaFoldDB" id="A0A1H7T6U9"/>
<dbReference type="InterPro" id="IPR018087">
    <property type="entry name" value="Glyco_hydro_5_CS"/>
</dbReference>
<sequence>MESGDSQVRVVGIMSINSNLKHTQLTLLKMKTNIKILLIASILFSMHVFAQKQKAAPMGFVYAEEEKFMLDGKPYYFSGANVYDFFTYGSSSGDIETQFMDKERIDGHMRRLYKNGIRVVRLWGFSHEDWHGFEPQKGVYSEAQFSLFDYIIKSAEANGIKLIVALENYWNDYGGIKDRLKWEGIDVQGAGEHDQGQFFTNPSAVQGYKDYVEYFLTRVNHYDNVEYRNDPTILAWELMNEPRYQGFGDDVTSDVLREWVDDMGAFIKDLDPNHLLGTGLEAHGTKYNFGGDEGNDFIKIHESPYIDFTSAHPYIRESWSNFTLEQTMKLMEQWANESHNIIKKPLYIGEFNVEIQERYEWWEEMYAFIEENKIGASGFWWFPDNNTPRDKFGVFEGDVEVAIYKEHALRMEEMSGGEAIYLSLLSPKSGDKYVTGSIVHVEANLLNENNTINKVEFFSNGELIGEDTTAPYELDVSGLPDGNYIITSVATGINGMTKRSTPRNIQIGGEGVLSLEYKDASTEAITNVIKPHFRLFNNSSQDVAYSDLSIRYWFETEVDLPLSFFIDYAMIGSSNVKGQIVNTEANQHYLEITFDSAAGILGRNAGSGRMEPKIANSNWSDTDQTNDYSYDGTKKEFAAWDKVALYLNGKLVSGVEPGTTIDTPTAVIQASTISGDGPLSVTFDGSGSTDPNGDVLTYSWDFGNGNTARDIIVLQEFTEFGEALVTLTVDDGNGNTDTETIIITVTDPNVAPVAAFTSDFETGMAPIRITFDASESTDANNDTLSYSWDFGKGDTATGVIAAYQFETVGEFDVTLTVSDGKAEDSIIRKIVISDGNPVANIIADVTSGPAPLEVTFDGSGSVDPSNNVLSYSWDFGDGTTETGQTVVHSFDTVGFYTVTLEVTNGLGRIDTSTIIIQVQEILPISDISVAYKDGGNGNATDNMINPHFRILNNSDVALPYQDVTIRYWFTSEDNSDLNFWCDWAQLGSELVNGIFSKKNTIDYLEISFDPASGQLLPGENSGPIQTRFAKTNWSAFDENNDYSYKPLIADFQFNNEMTLYVNGSLVWGIEPSTSFATMDILENIKVYPNPAKNYISVSGFEILERAEVKLTNLVGNVIQKANPKERQSTITFSLDKLEQGIYILEIKDVIQNITSRRKIIINNR</sequence>
<evidence type="ECO:0000313" key="11">
    <source>
        <dbReference type="EMBL" id="SEL80503.1"/>
    </source>
</evidence>
<dbReference type="STRING" id="1038014.SAMN04487910_3308"/>
<dbReference type="Pfam" id="PF17957">
    <property type="entry name" value="Big_7"/>
    <property type="match status" value="1"/>
</dbReference>
<evidence type="ECO:0000256" key="7">
    <source>
        <dbReference type="ARBA" id="ARBA00023295"/>
    </source>
</evidence>
<keyword evidence="5" id="KW-0732">Signal</keyword>
<dbReference type="SUPFAM" id="SSF51445">
    <property type="entry name" value="(Trans)glycosidases"/>
    <property type="match status" value="1"/>
</dbReference>
<dbReference type="SMART" id="SM01067">
    <property type="entry name" value="CBM_3"/>
    <property type="match status" value="2"/>
</dbReference>
<feature type="domain" description="PKD" evidence="9">
    <location>
        <begin position="752"/>
        <end position="819"/>
    </location>
</feature>
<dbReference type="SUPFAM" id="SSF49299">
    <property type="entry name" value="PKD domain"/>
    <property type="match status" value="3"/>
</dbReference>
<dbReference type="CDD" id="cd00146">
    <property type="entry name" value="PKD"/>
    <property type="match status" value="3"/>
</dbReference>
<evidence type="ECO:0000256" key="8">
    <source>
        <dbReference type="SAM" id="Phobius"/>
    </source>
</evidence>
<dbReference type="PANTHER" id="PTHR31451:SF39">
    <property type="entry name" value="MANNAN ENDO-1,4-BETA-MANNOSIDASE 1"/>
    <property type="match status" value="1"/>
</dbReference>
<dbReference type="InterPro" id="IPR045053">
    <property type="entry name" value="MAN-like"/>
</dbReference>
<accession>A0A1H7T6U9</accession>
<evidence type="ECO:0000313" key="12">
    <source>
        <dbReference type="Proteomes" id="UP000198521"/>
    </source>
</evidence>
<feature type="transmembrane region" description="Helical" evidence="8">
    <location>
        <begin position="32"/>
        <end position="50"/>
    </location>
</feature>
<dbReference type="InterPro" id="IPR000601">
    <property type="entry name" value="PKD_dom"/>
</dbReference>
<gene>
    <name evidence="11" type="ORF">SAMN04487910_3308</name>
</gene>
<dbReference type="SMART" id="SM00089">
    <property type="entry name" value="PKD"/>
    <property type="match status" value="3"/>
</dbReference>
<keyword evidence="6" id="KW-0378">Hydrolase</keyword>
<dbReference type="InterPro" id="IPR035986">
    <property type="entry name" value="PKD_dom_sf"/>
</dbReference>
<organism evidence="11 12">
    <name type="scientific">Aquimarina amphilecti</name>
    <dbReference type="NCBI Taxonomy" id="1038014"/>
    <lineage>
        <taxon>Bacteria</taxon>
        <taxon>Pseudomonadati</taxon>
        <taxon>Bacteroidota</taxon>
        <taxon>Flavobacteriia</taxon>
        <taxon>Flavobacteriales</taxon>
        <taxon>Flavobacteriaceae</taxon>
        <taxon>Aquimarina</taxon>
    </lineage>
</organism>
<dbReference type="InterPro" id="IPR036966">
    <property type="entry name" value="CBM3_sf"/>
</dbReference>
<dbReference type="InterPro" id="IPR013783">
    <property type="entry name" value="Ig-like_fold"/>
</dbReference>
<dbReference type="GO" id="GO:0016985">
    <property type="term" value="F:mannan endo-1,4-beta-mannosidase activity"/>
    <property type="evidence" value="ECO:0007669"/>
    <property type="project" value="TreeGrafter"/>
</dbReference>
<feature type="domain" description="CBM3" evidence="10">
    <location>
        <begin position="509"/>
        <end position="658"/>
    </location>
</feature>
<dbReference type="GO" id="GO:0030248">
    <property type="term" value="F:cellulose binding"/>
    <property type="evidence" value="ECO:0007669"/>
    <property type="project" value="InterPro"/>
</dbReference>
<dbReference type="NCBIfam" id="TIGR04183">
    <property type="entry name" value="Por_Secre_tail"/>
    <property type="match status" value="1"/>
</dbReference>
<name>A0A1H7T6U9_AQUAM</name>
<feature type="domain" description="CBM3" evidence="10">
    <location>
        <begin position="924"/>
        <end position="1072"/>
    </location>
</feature>
<evidence type="ECO:0000256" key="1">
    <source>
        <dbReference type="ARBA" id="ARBA00000966"/>
    </source>
</evidence>
<comment type="catalytic activity">
    <reaction evidence="2">
        <text>Random hydrolysis of (1-&gt;4)-beta-D-mannosidic linkages in mannans, galactomannans and glucomannans.</text>
        <dbReference type="EC" id="3.2.1.78"/>
    </reaction>
</comment>
<dbReference type="PROSITE" id="PS51172">
    <property type="entry name" value="CBM3"/>
    <property type="match status" value="2"/>
</dbReference>
<evidence type="ECO:0000256" key="6">
    <source>
        <dbReference type="ARBA" id="ARBA00022801"/>
    </source>
</evidence>
<dbReference type="Pfam" id="PF18911">
    <property type="entry name" value="PKD_4"/>
    <property type="match status" value="3"/>
</dbReference>
<proteinExistence type="predicted"/>
<keyword evidence="12" id="KW-1185">Reference proteome</keyword>
<dbReference type="Pfam" id="PF18962">
    <property type="entry name" value="Por_Secre_tail"/>
    <property type="match status" value="1"/>
</dbReference>
<comment type="catalytic activity">
    <reaction evidence="1">
        <text>Endohydrolysis of (1-&gt;4)-beta-D-glucosidic linkages in cellulose, lichenin and cereal beta-D-glucans.</text>
        <dbReference type="EC" id="3.2.1.4"/>
    </reaction>
</comment>
<keyword evidence="8" id="KW-0812">Transmembrane</keyword>
<dbReference type="PANTHER" id="PTHR31451">
    <property type="match status" value="1"/>
</dbReference>
<dbReference type="InterPro" id="IPR026444">
    <property type="entry name" value="Secre_tail"/>
</dbReference>
<dbReference type="PROSITE" id="PS00659">
    <property type="entry name" value="GLYCOSYL_HYDROL_F5"/>
    <property type="match status" value="1"/>
</dbReference>
<dbReference type="InterPro" id="IPR001956">
    <property type="entry name" value="CBM3"/>
</dbReference>
<dbReference type="Gene3D" id="3.20.20.80">
    <property type="entry name" value="Glycosidases"/>
    <property type="match status" value="1"/>
</dbReference>
<comment type="subcellular location">
    <subcellularLocation>
        <location evidence="3">Secreted</location>
    </subcellularLocation>
</comment>
<dbReference type="GO" id="GO:0005576">
    <property type="term" value="C:extracellular region"/>
    <property type="evidence" value="ECO:0007669"/>
    <property type="project" value="UniProtKB-SubCell"/>
</dbReference>
<dbReference type="EMBL" id="FOAB01000006">
    <property type="protein sequence ID" value="SEL80503.1"/>
    <property type="molecule type" value="Genomic_DNA"/>
</dbReference>
<evidence type="ECO:0000256" key="3">
    <source>
        <dbReference type="ARBA" id="ARBA00004613"/>
    </source>
</evidence>
<dbReference type="InterPro" id="IPR017853">
    <property type="entry name" value="GH"/>
</dbReference>
<evidence type="ECO:0000256" key="5">
    <source>
        <dbReference type="ARBA" id="ARBA00022729"/>
    </source>
</evidence>
<dbReference type="InterPro" id="IPR022409">
    <property type="entry name" value="PKD/Chitinase_dom"/>
</dbReference>
<dbReference type="GO" id="GO:0000272">
    <property type="term" value="P:polysaccharide catabolic process"/>
    <property type="evidence" value="ECO:0007669"/>
    <property type="project" value="InterPro"/>
</dbReference>
<protein>
    <submittedName>
        <fullName evidence="11">Por secretion system C-terminal sorting domain-containing protein</fullName>
    </submittedName>
</protein>
<keyword evidence="4" id="KW-0964">Secreted</keyword>
<feature type="domain" description="PKD" evidence="9">
    <location>
        <begin position="837"/>
        <end position="919"/>
    </location>
</feature>